<dbReference type="Gene3D" id="3.40.1190.20">
    <property type="match status" value="1"/>
</dbReference>
<reference evidence="4 5" key="1">
    <citation type="journal article" date="2016" name="Syst. Appl. Microbiol.">
        <title>Pararhizobium polonicum sp. nov. isolated from tumors on stone fruit rootstocks.</title>
        <authorList>
            <person name="Pulawska J."/>
            <person name="Kuzmanovic N."/>
            <person name="Willems A."/>
            <person name="Pothier J.F."/>
        </authorList>
    </citation>
    <scope>NUCLEOTIDE SEQUENCE [LARGE SCALE GENOMIC DNA]</scope>
    <source>
        <strain evidence="4 5">F5.1</strain>
    </source>
</reference>
<keyword evidence="1" id="KW-0808">Transferase</keyword>
<feature type="domain" description="Carbohydrate kinase PfkB" evidence="3">
    <location>
        <begin position="4"/>
        <end position="292"/>
    </location>
</feature>
<dbReference type="InterPro" id="IPR011611">
    <property type="entry name" value="PfkB_dom"/>
</dbReference>
<dbReference type="PANTHER" id="PTHR10584:SF166">
    <property type="entry name" value="RIBOKINASE"/>
    <property type="match status" value="1"/>
</dbReference>
<dbReference type="Proteomes" id="UP000093111">
    <property type="component" value="Unassembled WGS sequence"/>
</dbReference>
<dbReference type="Pfam" id="PF00294">
    <property type="entry name" value="PfkB"/>
    <property type="match status" value="1"/>
</dbReference>
<dbReference type="PANTHER" id="PTHR10584">
    <property type="entry name" value="SUGAR KINASE"/>
    <property type="match status" value="1"/>
</dbReference>
<dbReference type="OrthoDB" id="9813569at2"/>
<evidence type="ECO:0000259" key="3">
    <source>
        <dbReference type="Pfam" id="PF00294"/>
    </source>
</evidence>
<dbReference type="InterPro" id="IPR029056">
    <property type="entry name" value="Ribokinase-like"/>
</dbReference>
<dbReference type="RefSeq" id="WP_068958749.1">
    <property type="nucleotide sequence ID" value="NZ_LGLV01000021.1"/>
</dbReference>
<dbReference type="PATRIC" id="fig|1612624.7.peg.3274"/>
<dbReference type="PROSITE" id="PS00584">
    <property type="entry name" value="PFKB_KINASES_2"/>
    <property type="match status" value="1"/>
</dbReference>
<evidence type="ECO:0000313" key="4">
    <source>
        <dbReference type="EMBL" id="OBZ92278.1"/>
    </source>
</evidence>
<dbReference type="GO" id="GO:0016301">
    <property type="term" value="F:kinase activity"/>
    <property type="evidence" value="ECO:0007669"/>
    <property type="project" value="UniProtKB-KW"/>
</dbReference>
<evidence type="ECO:0000256" key="2">
    <source>
        <dbReference type="ARBA" id="ARBA00022777"/>
    </source>
</evidence>
<organism evidence="4 5">
    <name type="scientific">Pararhizobium polonicum</name>
    <dbReference type="NCBI Taxonomy" id="1612624"/>
    <lineage>
        <taxon>Bacteria</taxon>
        <taxon>Pseudomonadati</taxon>
        <taxon>Pseudomonadota</taxon>
        <taxon>Alphaproteobacteria</taxon>
        <taxon>Hyphomicrobiales</taxon>
        <taxon>Rhizobiaceae</taxon>
        <taxon>Rhizobium/Agrobacterium group</taxon>
        <taxon>Pararhizobium</taxon>
    </lineage>
</organism>
<gene>
    <name evidence="4" type="ORF">ADU59_27675</name>
</gene>
<dbReference type="STRING" id="1612624.ADU59_27675"/>
<protein>
    <submittedName>
        <fullName evidence="4">Carbohydrate kinase</fullName>
    </submittedName>
</protein>
<dbReference type="SUPFAM" id="SSF53613">
    <property type="entry name" value="Ribokinase-like"/>
    <property type="match status" value="1"/>
</dbReference>
<proteinExistence type="predicted"/>
<dbReference type="GO" id="GO:0005829">
    <property type="term" value="C:cytosol"/>
    <property type="evidence" value="ECO:0007669"/>
    <property type="project" value="TreeGrafter"/>
</dbReference>
<dbReference type="AlphaFoldDB" id="A0A1C7NTF5"/>
<evidence type="ECO:0000256" key="1">
    <source>
        <dbReference type="ARBA" id="ARBA00022679"/>
    </source>
</evidence>
<name>A0A1C7NTF5_9HYPH</name>
<dbReference type="EMBL" id="LGLV01000021">
    <property type="protein sequence ID" value="OBZ92278.1"/>
    <property type="molecule type" value="Genomic_DNA"/>
</dbReference>
<sequence>MRPLAVIGNVNVDLILGPAEPWPKAGTEIIVDHDELRVGGSAGNAALAWGALGVDFAIAANTGTDEFGRWLRESFAHRAEKWPIRPEGTTLSVGITHPDGERTFFTTRGHLPRLSLADVLAVLDGSRLSGGFALLCGSFLTDDLVRDYPALFDWADSHGITLALDTGWPLDGWTEANRQATRGWLSRCGCALLNEVESTTLSGLSDPVEAARDIRRHMPDGAVVVVKRGPEGAIAIGADGTLVSAAAPAVEVVDTIGAGDVFNAAFLAALADGKPLADCLNAGTAVASRAISTLPRSYGGLLSAATGEAAS</sequence>
<dbReference type="InterPro" id="IPR002173">
    <property type="entry name" value="Carboh/pur_kinase_PfkB_CS"/>
</dbReference>
<comment type="caution">
    <text evidence="4">The sequence shown here is derived from an EMBL/GenBank/DDBJ whole genome shotgun (WGS) entry which is preliminary data.</text>
</comment>
<keyword evidence="5" id="KW-1185">Reference proteome</keyword>
<accession>A0A1C7NTF5</accession>
<evidence type="ECO:0000313" key="5">
    <source>
        <dbReference type="Proteomes" id="UP000093111"/>
    </source>
</evidence>
<keyword evidence="2 4" id="KW-0418">Kinase</keyword>